<dbReference type="GO" id="GO:0005634">
    <property type="term" value="C:nucleus"/>
    <property type="evidence" value="ECO:0007669"/>
    <property type="project" value="UniProtKB-SubCell"/>
</dbReference>
<evidence type="ECO:0000256" key="3">
    <source>
        <dbReference type="SAM" id="MobiDB-lite"/>
    </source>
</evidence>
<dbReference type="CDD" id="cd12148">
    <property type="entry name" value="fungal_TF_MHR"/>
    <property type="match status" value="1"/>
</dbReference>
<dbReference type="GO" id="GO:0008270">
    <property type="term" value="F:zinc ion binding"/>
    <property type="evidence" value="ECO:0007669"/>
    <property type="project" value="InterPro"/>
</dbReference>
<dbReference type="STRING" id="741276.A0A2S5B154"/>
<feature type="region of interest" description="Disordered" evidence="3">
    <location>
        <begin position="1"/>
        <end position="49"/>
    </location>
</feature>
<evidence type="ECO:0000259" key="4">
    <source>
        <dbReference type="SMART" id="SM00906"/>
    </source>
</evidence>
<dbReference type="AlphaFoldDB" id="A0A2S5B154"/>
<feature type="compositionally biased region" description="Low complexity" evidence="3">
    <location>
        <begin position="39"/>
        <end position="49"/>
    </location>
</feature>
<sequence>MDTDIDHRSTSAHGVATGLSRRDALATAPFPTNKRSRRTSSSEPSARPRSRAVSCRECVRLKLKVRSNAGTSGGPSADCSSSPQCSREWPCASCVRRGCAQVCPDGELPHRSVFSREAEERAHMLMLVPGRRDASKRASGTEKTAATASLPPPAQQRDDLEAAIQLERLGEAFATVDCYTAANADLAAVPLTASTFDALPLPPARSDTHDFSPSNRHCASPRTPASTLDAAMGCGPGLMETQGSTPRFHGRGAGALFCIDTETVTRFLYIKNWSGEEPDAEDLLIPFGSGYADAAKPAPDLFPPYEQARVYVSLYFEHVDWMYQPCSLPSIERDLCLLYAAKRPLAVTADYGGLHPHRVAVLLLVFGLAETFTRPLIPANALRPPSTSALYFNAATALLCASPCSFLSRPTVAAVKGLHLMVSYLFCSGNREGARSAWTLLGLASRAAQSLGLHKNCAQWDISAEEVEERSRVCWELLTYDLLQSLNFGRPYSIPMHFVQCPMPNSASDAASSPVGSAGTFHWFKYRLALGFGKISDVLATPDLPDYAVVLQLDRELKASEASAPGWLRSAEFPPAQIHDLPEKIVAQKHMLNLLLHKGLLALHRPWFAKALMSGAEPMCTPWAASFNACILSARRHVQIMRSILVSAQRAGLRWWFFLFHTFTSSIIQASVLLRAPSCMLADDIRVDFAQSLQIFREVAPVSALAQRALGILNKVEQALNGETSSIPQLSEPGGYIVTQQANEAAFTTQGRADNIGGSRDTAASASYLSAMSDPAGALLSSIGTPLAWDLSALDWSSLDSISETLLFWNVEHAAGPSGT</sequence>
<evidence type="ECO:0000256" key="1">
    <source>
        <dbReference type="ARBA" id="ARBA00004123"/>
    </source>
</evidence>
<evidence type="ECO:0000313" key="6">
    <source>
        <dbReference type="Proteomes" id="UP000237144"/>
    </source>
</evidence>
<dbReference type="GO" id="GO:0006351">
    <property type="term" value="P:DNA-templated transcription"/>
    <property type="evidence" value="ECO:0007669"/>
    <property type="project" value="InterPro"/>
</dbReference>
<name>A0A2S5B154_9BASI</name>
<evidence type="ECO:0000313" key="5">
    <source>
        <dbReference type="EMBL" id="POY70520.1"/>
    </source>
</evidence>
<dbReference type="Proteomes" id="UP000237144">
    <property type="component" value="Unassembled WGS sequence"/>
</dbReference>
<dbReference type="InterPro" id="IPR050613">
    <property type="entry name" value="Sec_Metabolite_Reg"/>
</dbReference>
<keyword evidence="2" id="KW-0539">Nucleus</keyword>
<dbReference type="PANTHER" id="PTHR31001:SF56">
    <property type="entry name" value="ZN(2)-C6 FUNGAL-TYPE DOMAIN-CONTAINING PROTEIN"/>
    <property type="match status" value="1"/>
</dbReference>
<dbReference type="PANTHER" id="PTHR31001">
    <property type="entry name" value="UNCHARACTERIZED TRANSCRIPTIONAL REGULATORY PROTEIN"/>
    <property type="match status" value="1"/>
</dbReference>
<dbReference type="SMART" id="SM00906">
    <property type="entry name" value="Fungal_trans"/>
    <property type="match status" value="1"/>
</dbReference>
<evidence type="ECO:0000256" key="2">
    <source>
        <dbReference type="ARBA" id="ARBA00023242"/>
    </source>
</evidence>
<dbReference type="Pfam" id="PF04082">
    <property type="entry name" value="Fungal_trans"/>
    <property type="match status" value="1"/>
</dbReference>
<dbReference type="EMBL" id="PJQD01000115">
    <property type="protein sequence ID" value="POY70520.1"/>
    <property type="molecule type" value="Genomic_DNA"/>
</dbReference>
<dbReference type="GO" id="GO:0003677">
    <property type="term" value="F:DNA binding"/>
    <property type="evidence" value="ECO:0007669"/>
    <property type="project" value="InterPro"/>
</dbReference>
<comment type="subcellular location">
    <subcellularLocation>
        <location evidence="1">Nucleus</location>
    </subcellularLocation>
</comment>
<feature type="compositionally biased region" description="Basic and acidic residues" evidence="3">
    <location>
        <begin position="130"/>
        <end position="140"/>
    </location>
</feature>
<dbReference type="InterPro" id="IPR007219">
    <property type="entry name" value="XnlR_reg_dom"/>
</dbReference>
<keyword evidence="6" id="KW-1185">Reference proteome</keyword>
<organism evidence="5 6">
    <name type="scientific">Rhodotorula taiwanensis</name>
    <dbReference type="NCBI Taxonomy" id="741276"/>
    <lineage>
        <taxon>Eukaryota</taxon>
        <taxon>Fungi</taxon>
        <taxon>Dikarya</taxon>
        <taxon>Basidiomycota</taxon>
        <taxon>Pucciniomycotina</taxon>
        <taxon>Microbotryomycetes</taxon>
        <taxon>Sporidiobolales</taxon>
        <taxon>Sporidiobolaceae</taxon>
        <taxon>Rhodotorula</taxon>
    </lineage>
</organism>
<feature type="domain" description="Xylanolytic transcriptional activator regulatory" evidence="4">
    <location>
        <begin position="437"/>
        <end position="510"/>
    </location>
</feature>
<dbReference type="OrthoDB" id="424974at2759"/>
<comment type="caution">
    <text evidence="5">The sequence shown here is derived from an EMBL/GenBank/DDBJ whole genome shotgun (WGS) entry which is preliminary data.</text>
</comment>
<protein>
    <recommendedName>
        <fullName evidence="4">Xylanolytic transcriptional activator regulatory domain-containing protein</fullName>
    </recommendedName>
</protein>
<reference evidence="5 6" key="1">
    <citation type="journal article" date="2018" name="Front. Microbiol.">
        <title>Prospects for Fungal Bioremediation of Acidic Radioactive Waste Sites: Characterization and Genome Sequence of Rhodotorula taiwanensis MD1149.</title>
        <authorList>
            <person name="Tkavc R."/>
            <person name="Matrosova V.Y."/>
            <person name="Grichenko O.E."/>
            <person name="Gostincar C."/>
            <person name="Volpe R.P."/>
            <person name="Klimenkova P."/>
            <person name="Gaidamakova E.K."/>
            <person name="Zhou C.E."/>
            <person name="Stewart B.J."/>
            <person name="Lyman M.G."/>
            <person name="Malfatti S.A."/>
            <person name="Rubinfeld B."/>
            <person name="Courtot M."/>
            <person name="Singh J."/>
            <person name="Dalgard C.L."/>
            <person name="Hamilton T."/>
            <person name="Frey K.G."/>
            <person name="Gunde-Cimerman N."/>
            <person name="Dugan L."/>
            <person name="Daly M.J."/>
        </authorList>
    </citation>
    <scope>NUCLEOTIDE SEQUENCE [LARGE SCALE GENOMIC DNA]</scope>
    <source>
        <strain evidence="5 6">MD1149</strain>
    </source>
</reference>
<gene>
    <name evidence="5" type="ORF">BMF94_6434</name>
</gene>
<accession>A0A2S5B154</accession>
<proteinExistence type="predicted"/>
<feature type="region of interest" description="Disordered" evidence="3">
    <location>
        <begin position="130"/>
        <end position="155"/>
    </location>
</feature>